<dbReference type="EMBL" id="JAQQWK010000014">
    <property type="protein sequence ID" value="KAK8016845.1"/>
    <property type="molecule type" value="Genomic_DNA"/>
</dbReference>
<gene>
    <name evidence="1" type="ORF">PG993_015034</name>
</gene>
<sequence length="312" mass="34582">MALSIFNKFHKKEGPVDTEGAAKAYAELVLSDPEPADALANYHWDITKFSEENPQSIDYVLGIYGRMCRLLPADMKTAYGTGEIGAHRSLSRMLCDQIRNFNGLQPEDVGGGLVERDWEFQGPEYANLTFRRGEVLGPHSRLGEALASVVRVRAERTSLVTAYAVKGRAHALGVAPAGGGDQAHVPQHLETFLRPEHLGNNCMYPWSKADFAAACVGFRAGAKTFLDECAPERREEVLRTWKDLLVEFLLEGDQATDDANKPFRDGDFYVKYHATVGFLPALPLFLFAPPSTTLVKANRRLTCKLCSLYLKT</sequence>
<name>A0ABR1RPF8_9PEZI</name>
<proteinExistence type="predicted"/>
<evidence type="ECO:0000313" key="2">
    <source>
        <dbReference type="Proteomes" id="UP001444661"/>
    </source>
</evidence>
<comment type="caution">
    <text evidence="1">The sequence shown here is derived from an EMBL/GenBank/DDBJ whole genome shotgun (WGS) entry which is preliminary data.</text>
</comment>
<evidence type="ECO:0000313" key="1">
    <source>
        <dbReference type="EMBL" id="KAK8016845.1"/>
    </source>
</evidence>
<reference evidence="1 2" key="1">
    <citation type="submission" date="2023-01" db="EMBL/GenBank/DDBJ databases">
        <title>Analysis of 21 Apiospora genomes using comparative genomics revels a genus with tremendous synthesis potential of carbohydrate active enzymes and secondary metabolites.</title>
        <authorList>
            <person name="Sorensen T."/>
        </authorList>
    </citation>
    <scope>NUCLEOTIDE SEQUENCE [LARGE SCALE GENOMIC DNA]</scope>
    <source>
        <strain evidence="1 2">CBS 33761</strain>
    </source>
</reference>
<organism evidence="1 2">
    <name type="scientific">Apiospora rasikravindrae</name>
    <dbReference type="NCBI Taxonomy" id="990691"/>
    <lineage>
        <taxon>Eukaryota</taxon>
        <taxon>Fungi</taxon>
        <taxon>Dikarya</taxon>
        <taxon>Ascomycota</taxon>
        <taxon>Pezizomycotina</taxon>
        <taxon>Sordariomycetes</taxon>
        <taxon>Xylariomycetidae</taxon>
        <taxon>Amphisphaeriales</taxon>
        <taxon>Apiosporaceae</taxon>
        <taxon>Apiospora</taxon>
    </lineage>
</organism>
<protein>
    <submittedName>
        <fullName evidence="1">Uncharacterized protein</fullName>
    </submittedName>
</protein>
<accession>A0ABR1RPF8</accession>
<dbReference type="Proteomes" id="UP001444661">
    <property type="component" value="Unassembled WGS sequence"/>
</dbReference>
<keyword evidence="2" id="KW-1185">Reference proteome</keyword>